<keyword evidence="3" id="KW-1185">Reference proteome</keyword>
<protein>
    <submittedName>
        <fullName evidence="2">Transposase</fullName>
    </submittedName>
</protein>
<evidence type="ECO:0000259" key="1">
    <source>
        <dbReference type="Pfam" id="PF01609"/>
    </source>
</evidence>
<feature type="domain" description="Transposase IS4-like" evidence="1">
    <location>
        <begin position="4"/>
        <end position="79"/>
    </location>
</feature>
<gene>
    <name evidence="2" type="ORF">OIE14_00565</name>
</gene>
<sequence length="91" mass="9855">MPCGSRGYDAGKKINGRKGLIVTDTLGRLVTVWVLAASWQDRDGAKGALLATYAATPIRHVFADSGFAGRLVDWARDLLRTTVEIVRKPAD</sequence>
<evidence type="ECO:0000313" key="3">
    <source>
        <dbReference type="Proteomes" id="UP001334804"/>
    </source>
</evidence>
<dbReference type="EMBL" id="CP109071">
    <property type="protein sequence ID" value="WSA32629.1"/>
    <property type="molecule type" value="Genomic_DNA"/>
</dbReference>
<proteinExistence type="predicted"/>
<reference evidence="2 3" key="1">
    <citation type="submission" date="2022-10" db="EMBL/GenBank/DDBJ databases">
        <title>The complete genomes of actinobacterial strains from the NBC collection.</title>
        <authorList>
            <person name="Joergensen T.S."/>
            <person name="Alvarez Arevalo M."/>
            <person name="Sterndorff E.B."/>
            <person name="Faurdal D."/>
            <person name="Vuksanovic O."/>
            <person name="Mourched A.-S."/>
            <person name="Charusanti P."/>
            <person name="Shaw S."/>
            <person name="Blin K."/>
            <person name="Weber T."/>
        </authorList>
    </citation>
    <scope>NUCLEOTIDE SEQUENCE [LARGE SCALE GENOMIC DNA]</scope>
    <source>
        <strain evidence="2 3">NBC 01809</strain>
    </source>
</reference>
<dbReference type="PANTHER" id="PTHR30007:SF0">
    <property type="entry name" value="TRANSPOSASE"/>
    <property type="match status" value="1"/>
</dbReference>
<evidence type="ECO:0000313" key="2">
    <source>
        <dbReference type="EMBL" id="WSA32629.1"/>
    </source>
</evidence>
<organism evidence="2 3">
    <name type="scientific">Micromonospora peucetia</name>
    <dbReference type="NCBI Taxonomy" id="47871"/>
    <lineage>
        <taxon>Bacteria</taxon>
        <taxon>Bacillati</taxon>
        <taxon>Actinomycetota</taxon>
        <taxon>Actinomycetes</taxon>
        <taxon>Micromonosporales</taxon>
        <taxon>Micromonosporaceae</taxon>
        <taxon>Micromonospora</taxon>
    </lineage>
</organism>
<accession>A0ABZ1EFS4</accession>
<dbReference type="PANTHER" id="PTHR30007">
    <property type="entry name" value="PHP DOMAIN PROTEIN"/>
    <property type="match status" value="1"/>
</dbReference>
<dbReference type="Proteomes" id="UP001334804">
    <property type="component" value="Chromosome"/>
</dbReference>
<dbReference type="InterPro" id="IPR002559">
    <property type="entry name" value="Transposase_11"/>
</dbReference>
<dbReference type="Pfam" id="PF01609">
    <property type="entry name" value="DDE_Tnp_1"/>
    <property type="match status" value="1"/>
</dbReference>
<dbReference type="RefSeq" id="WP_326564217.1">
    <property type="nucleotide sequence ID" value="NZ_CP109071.1"/>
</dbReference>
<name>A0ABZ1EFS4_9ACTN</name>